<accession>A0A672YBU2</accession>
<dbReference type="FunFam" id="3.40.50.10140:FF:000001">
    <property type="entry name" value="Toll-like receptor 2"/>
    <property type="match status" value="1"/>
</dbReference>
<dbReference type="SMART" id="SM00255">
    <property type="entry name" value="TIR"/>
    <property type="match status" value="1"/>
</dbReference>
<evidence type="ECO:0000256" key="7">
    <source>
        <dbReference type="ARBA" id="ARBA00022737"/>
    </source>
</evidence>
<evidence type="ECO:0000256" key="8">
    <source>
        <dbReference type="ARBA" id="ARBA00022859"/>
    </source>
</evidence>
<dbReference type="Pfam" id="PF13855">
    <property type="entry name" value="LRR_8"/>
    <property type="match status" value="3"/>
</dbReference>
<dbReference type="PANTHER" id="PTHR24365">
    <property type="entry name" value="TOLL-LIKE RECEPTOR"/>
    <property type="match status" value="1"/>
</dbReference>
<keyword evidence="3" id="KW-0399">Innate immunity</keyword>
<dbReference type="PANTHER" id="PTHR24365:SF522">
    <property type="entry name" value="LOW QUALITY PROTEIN: TOLL-LIKE RECEPTOR 13-RELATED"/>
    <property type="match status" value="1"/>
</dbReference>
<evidence type="ECO:0000256" key="1">
    <source>
        <dbReference type="ARBA" id="ARBA00004479"/>
    </source>
</evidence>
<feature type="domain" description="TIR" evidence="15">
    <location>
        <begin position="797"/>
        <end position="938"/>
    </location>
</feature>
<protein>
    <recommendedName>
        <fullName evidence="15">TIR domain-containing protein</fullName>
    </recommendedName>
</protein>
<dbReference type="InterPro" id="IPR001611">
    <property type="entry name" value="Leu-rich_rpt"/>
</dbReference>
<keyword evidence="6" id="KW-0732">Signal</keyword>
<dbReference type="GO" id="GO:0038023">
    <property type="term" value="F:signaling receptor activity"/>
    <property type="evidence" value="ECO:0007669"/>
    <property type="project" value="TreeGrafter"/>
</dbReference>
<evidence type="ECO:0000256" key="6">
    <source>
        <dbReference type="ARBA" id="ARBA00022729"/>
    </source>
</evidence>
<evidence type="ECO:0000256" key="13">
    <source>
        <dbReference type="ARBA" id="ARBA00023198"/>
    </source>
</evidence>
<dbReference type="SMART" id="SM00369">
    <property type="entry name" value="LRR_TYP"/>
    <property type="match status" value="15"/>
</dbReference>
<dbReference type="AlphaFoldDB" id="A0A672YBU2"/>
<dbReference type="InterPro" id="IPR000157">
    <property type="entry name" value="TIR_dom"/>
</dbReference>
<keyword evidence="7" id="KW-0677">Repeat</keyword>
<reference evidence="16" key="3">
    <citation type="submission" date="2025-09" db="UniProtKB">
        <authorList>
            <consortium name="Ensembl"/>
        </authorList>
    </citation>
    <scope>IDENTIFICATION</scope>
</reference>
<gene>
    <name evidence="16" type="primary">LOC115419866</name>
</gene>
<dbReference type="Proteomes" id="UP000472271">
    <property type="component" value="Chromosome 5"/>
</dbReference>
<dbReference type="GO" id="GO:0006954">
    <property type="term" value="P:inflammatory response"/>
    <property type="evidence" value="ECO:0007669"/>
    <property type="project" value="UniProtKB-KW"/>
</dbReference>
<comment type="subcellular location">
    <subcellularLocation>
        <location evidence="1">Membrane</location>
        <topology evidence="1">Single-pass type I membrane protein</topology>
    </subcellularLocation>
</comment>
<evidence type="ECO:0000256" key="14">
    <source>
        <dbReference type="SAM" id="Phobius"/>
    </source>
</evidence>
<dbReference type="InterPro" id="IPR032675">
    <property type="entry name" value="LRR_dom_sf"/>
</dbReference>
<dbReference type="InterPro" id="IPR035897">
    <property type="entry name" value="Toll_tir_struct_dom_sf"/>
</dbReference>
<evidence type="ECO:0000256" key="9">
    <source>
        <dbReference type="ARBA" id="ARBA00022989"/>
    </source>
</evidence>
<dbReference type="InParanoid" id="A0A672YBU2"/>
<evidence type="ECO:0000313" key="16">
    <source>
        <dbReference type="Ensembl" id="ENSSORP00005000950.1"/>
    </source>
</evidence>
<comment type="similarity">
    <text evidence="2">Belongs to the Toll-like receptor family.</text>
</comment>
<dbReference type="SMART" id="SM00365">
    <property type="entry name" value="LRR_SD22"/>
    <property type="match status" value="6"/>
</dbReference>
<dbReference type="PROSITE" id="PS50104">
    <property type="entry name" value="TIR"/>
    <property type="match status" value="1"/>
</dbReference>
<evidence type="ECO:0000313" key="17">
    <source>
        <dbReference type="Proteomes" id="UP000472271"/>
    </source>
</evidence>
<dbReference type="SUPFAM" id="SSF52058">
    <property type="entry name" value="L domain-like"/>
    <property type="match status" value="2"/>
</dbReference>
<reference evidence="16" key="1">
    <citation type="submission" date="2019-06" db="EMBL/GenBank/DDBJ databases">
        <authorList>
            <consortium name="Wellcome Sanger Institute Data Sharing"/>
        </authorList>
    </citation>
    <scope>NUCLEOTIDE SEQUENCE [LARGE SCALE GENOMIC DNA]</scope>
</reference>
<evidence type="ECO:0000256" key="2">
    <source>
        <dbReference type="ARBA" id="ARBA00009634"/>
    </source>
</evidence>
<evidence type="ECO:0000256" key="10">
    <source>
        <dbReference type="ARBA" id="ARBA00023136"/>
    </source>
</evidence>
<keyword evidence="13" id="KW-0395">Inflammatory response</keyword>
<dbReference type="Ensembl" id="ENSSORT00005000980.1">
    <property type="protein sequence ID" value="ENSSORP00005000950.1"/>
    <property type="gene ID" value="ENSSORG00005000364.1"/>
</dbReference>
<dbReference type="Gene3D" id="3.80.10.10">
    <property type="entry name" value="Ribonuclease Inhibitor"/>
    <property type="match status" value="3"/>
</dbReference>
<dbReference type="Pfam" id="PF01582">
    <property type="entry name" value="TIR"/>
    <property type="match status" value="1"/>
</dbReference>
<keyword evidence="5 14" id="KW-0812">Transmembrane</keyword>
<keyword evidence="4" id="KW-0433">Leucine-rich repeat</keyword>
<evidence type="ECO:0000256" key="3">
    <source>
        <dbReference type="ARBA" id="ARBA00022588"/>
    </source>
</evidence>
<evidence type="ECO:0000259" key="15">
    <source>
        <dbReference type="PROSITE" id="PS50104"/>
    </source>
</evidence>
<dbReference type="GO" id="GO:0045087">
    <property type="term" value="P:innate immune response"/>
    <property type="evidence" value="ECO:0007669"/>
    <property type="project" value="UniProtKB-KW"/>
</dbReference>
<organism evidence="16 17">
    <name type="scientific">Sphaeramia orbicularis</name>
    <name type="common">orbiculate cardinalfish</name>
    <dbReference type="NCBI Taxonomy" id="375764"/>
    <lineage>
        <taxon>Eukaryota</taxon>
        <taxon>Metazoa</taxon>
        <taxon>Chordata</taxon>
        <taxon>Craniata</taxon>
        <taxon>Vertebrata</taxon>
        <taxon>Euteleostomi</taxon>
        <taxon>Actinopterygii</taxon>
        <taxon>Neopterygii</taxon>
        <taxon>Teleostei</taxon>
        <taxon>Neoteleostei</taxon>
        <taxon>Acanthomorphata</taxon>
        <taxon>Gobiaria</taxon>
        <taxon>Kurtiformes</taxon>
        <taxon>Apogonoidei</taxon>
        <taxon>Apogonidae</taxon>
        <taxon>Apogoninae</taxon>
        <taxon>Sphaeramia</taxon>
    </lineage>
</organism>
<feature type="transmembrane region" description="Helical" evidence="14">
    <location>
        <begin position="769"/>
        <end position="786"/>
    </location>
</feature>
<evidence type="ECO:0000256" key="4">
    <source>
        <dbReference type="ARBA" id="ARBA00022614"/>
    </source>
</evidence>
<keyword evidence="12" id="KW-0325">Glycoprotein</keyword>
<name>A0A672YBU2_9TELE</name>
<feature type="transmembrane region" description="Helical" evidence="14">
    <location>
        <begin position="742"/>
        <end position="762"/>
    </location>
</feature>
<dbReference type="GO" id="GO:0002224">
    <property type="term" value="P:toll-like receptor signaling pathway"/>
    <property type="evidence" value="ECO:0007669"/>
    <property type="project" value="TreeGrafter"/>
</dbReference>
<dbReference type="Gene3D" id="3.40.50.10140">
    <property type="entry name" value="Toll/interleukin-1 receptor homology (TIR) domain"/>
    <property type="match status" value="1"/>
</dbReference>
<keyword evidence="10 14" id="KW-0472">Membrane</keyword>
<dbReference type="SUPFAM" id="SSF52200">
    <property type="entry name" value="Toll/Interleukin receptor TIR domain"/>
    <property type="match status" value="1"/>
</dbReference>
<proteinExistence type="inferred from homology"/>
<evidence type="ECO:0000256" key="5">
    <source>
        <dbReference type="ARBA" id="ARBA00022692"/>
    </source>
</evidence>
<dbReference type="GO" id="GO:0005886">
    <property type="term" value="C:plasma membrane"/>
    <property type="evidence" value="ECO:0007669"/>
    <property type="project" value="TreeGrafter"/>
</dbReference>
<keyword evidence="8" id="KW-0391">Immunity</keyword>
<reference evidence="16" key="2">
    <citation type="submission" date="2025-08" db="UniProtKB">
        <authorList>
            <consortium name="Ensembl"/>
        </authorList>
    </citation>
    <scope>IDENTIFICATION</scope>
</reference>
<sequence length="956" mass="110711">MHVSTKLTGNNRVIKTDKSILLFLFSLLLYATPSMTFSLKNCTISYSENPSDMSVMCFNYSLVSIPDDIPRNSTTLDLGMNSISTINTTDLRNLSKLKFLCINNNMVFEVNDGSFADLEQLQTLLMDANQLTNLTDHMFEGLSSLILLSLQRNSISSISPVAFRSLSSLKTLQLKSNRLHQIRDIRTIFQILDLKDLSLSDNQLTSIQSQDLPFDTINITTLDLSQNPLRRFSITRDKFPHLQSLDFTKCTYNIEWDVANTTFLRSLTSLHLSGLQINLATYRVMINSTDSLQTLVMSSMGTGLAKHLVHVSCFKPSLRILKVQFCEIHSVDDNLLQPCYRLTELRITASQMSKMSEQSLSSMTRLRVLGLIGNWLPKVPLTVRGLSTLETLALNSNHITELNCLDFANMTKLKELDLEYNYIFRLQECVFQNLQNLRVLNIGKNSIFALENSFKVNMQKLEILNLRSNDAMSFKRGEFRNLSSLRFLDLQSKIRYIVYNNAFEGLDHLQALSVSTYRYKKELFHGLKHLQNLTLHLTFHWNWMRSGLNNDPPFSSLPNLKRLKLKVYNRLLFTHIYPDLLSGLDCLEDFSADNFFQKAVHPDTFKYTPHLQSLQIIYCELSVLPPELFHHIPKLQVLDLSKNNFRSLDFLAQSNLMELSQLIITENKLSIINETIFLMLPSLRYLDLMDNPLTCECTNAGFNLWVHYNTQTQVVNGYQYPCAFPVGEQGRKFLDFDAHSCWVDASFICFISTSSLIVFVLFTSLFYNSLRWHVVYAYYLFLAFLYDTKNRKRGVHYQYDAFISYNVQDEEWVYREMLPVLEGEQGWRLCLHHRDFEPGKPIVDNITDAIYGSRKTICVISRCYLQSEWCSREIQMASFRLFDEQKDVLVLVFLEDIPSWQLSPHHRMRKVLKKRTYLSWTRFAPQTGLFWQNLNRALRTGDKAADQDRPVGPDLM</sequence>
<evidence type="ECO:0000256" key="12">
    <source>
        <dbReference type="ARBA" id="ARBA00023180"/>
    </source>
</evidence>
<dbReference type="FunFam" id="3.80.10.10:FF:000770">
    <property type="entry name" value="Uncharacterized protein"/>
    <property type="match status" value="1"/>
</dbReference>
<dbReference type="InterPro" id="IPR003591">
    <property type="entry name" value="Leu-rich_rpt_typical-subtyp"/>
</dbReference>
<keyword evidence="11" id="KW-0675">Receptor</keyword>
<keyword evidence="17" id="KW-1185">Reference proteome</keyword>
<keyword evidence="9 14" id="KW-1133">Transmembrane helix</keyword>
<dbReference type="PROSITE" id="PS51450">
    <property type="entry name" value="LRR"/>
    <property type="match status" value="3"/>
</dbReference>
<evidence type="ECO:0000256" key="11">
    <source>
        <dbReference type="ARBA" id="ARBA00023170"/>
    </source>
</evidence>